<protein>
    <submittedName>
        <fullName evidence="1">Uncharacterized protein</fullName>
    </submittedName>
</protein>
<proteinExistence type="evidence at transcript level"/>
<dbReference type="AlphaFoldDB" id="C0P2A6"/>
<name>C0P2A6_MAIZE</name>
<evidence type="ECO:0000313" key="1">
    <source>
        <dbReference type="EMBL" id="ACN27122.1"/>
    </source>
</evidence>
<organism evidence="1">
    <name type="scientific">Zea mays</name>
    <name type="common">Maize</name>
    <dbReference type="NCBI Taxonomy" id="4577"/>
    <lineage>
        <taxon>Eukaryota</taxon>
        <taxon>Viridiplantae</taxon>
        <taxon>Streptophyta</taxon>
        <taxon>Embryophyta</taxon>
        <taxon>Tracheophyta</taxon>
        <taxon>Spermatophyta</taxon>
        <taxon>Magnoliopsida</taxon>
        <taxon>Liliopsida</taxon>
        <taxon>Poales</taxon>
        <taxon>Poaceae</taxon>
        <taxon>PACMAD clade</taxon>
        <taxon>Panicoideae</taxon>
        <taxon>Andropogonodae</taxon>
        <taxon>Andropogoneae</taxon>
        <taxon>Tripsacinae</taxon>
        <taxon>Zea</taxon>
    </lineage>
</organism>
<accession>C0P2A6</accession>
<reference evidence="1" key="1">
    <citation type="journal article" date="2009" name="PLoS Genet.">
        <title>Sequencing, mapping, and analysis of 27,455 maize full-length cDNAs.</title>
        <authorList>
            <person name="Soderlund C."/>
            <person name="Descour A."/>
            <person name="Kudrna D."/>
            <person name="Bomhoff M."/>
            <person name="Boyd L."/>
            <person name="Currie J."/>
            <person name="Angelova A."/>
            <person name="Collura K."/>
            <person name="Wissotski M."/>
            <person name="Ashley E."/>
            <person name="Morrow D."/>
            <person name="Fernandes J."/>
            <person name="Walbot V."/>
            <person name="Yu Y."/>
        </authorList>
    </citation>
    <scope>NUCLEOTIDE SEQUENCE</scope>
    <source>
        <strain evidence="1">B73</strain>
    </source>
</reference>
<sequence length="52" mass="5663">MLEVSANIVLRNGAKATSVLRQCSCMLFKSYGICCLLISQSLRGSLRILLTS</sequence>
<dbReference type="EMBL" id="BT062425">
    <property type="protein sequence ID" value="ACN27122.1"/>
    <property type="molecule type" value="mRNA"/>
</dbReference>